<evidence type="ECO:0000256" key="2">
    <source>
        <dbReference type="ARBA" id="ARBA00022771"/>
    </source>
</evidence>
<organism evidence="5 6">
    <name type="scientific">Mycena chlorophos</name>
    <name type="common">Agaric fungus</name>
    <name type="synonym">Agaricus chlorophos</name>
    <dbReference type="NCBI Taxonomy" id="658473"/>
    <lineage>
        <taxon>Eukaryota</taxon>
        <taxon>Fungi</taxon>
        <taxon>Dikarya</taxon>
        <taxon>Basidiomycota</taxon>
        <taxon>Agaricomycotina</taxon>
        <taxon>Agaricomycetes</taxon>
        <taxon>Agaricomycetidae</taxon>
        <taxon>Agaricales</taxon>
        <taxon>Marasmiineae</taxon>
        <taxon>Mycenaceae</taxon>
        <taxon>Mycena</taxon>
    </lineage>
</organism>
<feature type="compositionally biased region" description="Low complexity" evidence="4">
    <location>
        <begin position="359"/>
        <end position="392"/>
    </location>
</feature>
<dbReference type="InterPro" id="IPR017907">
    <property type="entry name" value="Znf_RING_CS"/>
</dbReference>
<keyword evidence="6" id="KW-1185">Reference proteome</keyword>
<feature type="compositionally biased region" description="Polar residues" evidence="4">
    <location>
        <begin position="218"/>
        <end position="228"/>
    </location>
</feature>
<keyword evidence="3" id="KW-0862">Zinc</keyword>
<feature type="compositionally biased region" description="Pro residues" evidence="4">
    <location>
        <begin position="339"/>
        <end position="351"/>
    </location>
</feature>
<evidence type="ECO:0000313" key="6">
    <source>
        <dbReference type="Proteomes" id="UP000815677"/>
    </source>
</evidence>
<dbReference type="SUPFAM" id="SSF57850">
    <property type="entry name" value="RING/U-box"/>
    <property type="match status" value="1"/>
</dbReference>
<feature type="region of interest" description="Disordered" evidence="4">
    <location>
        <begin position="182"/>
        <end position="260"/>
    </location>
</feature>
<gene>
    <name evidence="5" type="ORF">MCHLO_05453</name>
</gene>
<reference evidence="5" key="1">
    <citation type="submission" date="2014-09" db="EMBL/GenBank/DDBJ databases">
        <title>Genome sequence of the luminous mushroom Mycena chlorophos for searching fungal bioluminescence genes.</title>
        <authorList>
            <person name="Tanaka Y."/>
            <person name="Kasuga D."/>
            <person name="Oba Y."/>
            <person name="Hase S."/>
            <person name="Sato K."/>
            <person name="Oba Y."/>
            <person name="Sakakibara Y."/>
        </authorList>
    </citation>
    <scope>NUCLEOTIDE SEQUENCE</scope>
</reference>
<feature type="compositionally biased region" description="Basic residues" evidence="4">
    <location>
        <begin position="751"/>
        <end position="762"/>
    </location>
</feature>
<feature type="region of interest" description="Disordered" evidence="4">
    <location>
        <begin position="719"/>
        <end position="771"/>
    </location>
</feature>
<evidence type="ECO:0000256" key="4">
    <source>
        <dbReference type="SAM" id="MobiDB-lite"/>
    </source>
</evidence>
<feature type="compositionally biased region" description="Polar residues" evidence="4">
    <location>
        <begin position="731"/>
        <end position="741"/>
    </location>
</feature>
<dbReference type="EMBL" id="DF844120">
    <property type="protein sequence ID" value="GAT48017.1"/>
    <property type="molecule type" value="Genomic_DNA"/>
</dbReference>
<protein>
    <recommendedName>
        <fullName evidence="7">RING-type domain-containing protein</fullName>
    </recommendedName>
</protein>
<proteinExistence type="predicted"/>
<dbReference type="PROSITE" id="PS00518">
    <property type="entry name" value="ZF_RING_1"/>
    <property type="match status" value="1"/>
</dbReference>
<evidence type="ECO:0000313" key="5">
    <source>
        <dbReference type="EMBL" id="GAT48017.1"/>
    </source>
</evidence>
<feature type="region of interest" description="Disordered" evidence="4">
    <location>
        <begin position="828"/>
        <end position="855"/>
    </location>
</feature>
<evidence type="ECO:0000256" key="1">
    <source>
        <dbReference type="ARBA" id="ARBA00022723"/>
    </source>
</evidence>
<name>A0ABQ0LA44_MYCCL</name>
<keyword evidence="2" id="KW-0863">Zinc-finger</keyword>
<sequence length="855" mass="94264">MNPRIPECPHSFCVVCLNGWLAEENHCPTCDINIFSRPLRDWETLKSIRQAYPTWQDTSVVVKAGFPYIAFPSEFRLVAADAVHPLDCDTHHSPLAPLFSRAQPTILISTTTVYQRRTTRSGLPFGLELPLAAAVTANTDFSLQAAPPPQSLDPDAHEPGQEVLDADQHLALLRQLLFEDPLTDDASSGTESGDEDIHPHSLPALSRNPHPPHAVSHPGSSKNNNTHKSNVRRAASRAQLAEQQGSARKAVHQRHRDRGQVHAIQTAADALNLPHSGPAWIGDRNAPAPVLHSRASGSEPRPRPRPRPAQSIAEQTGPRNHPHPRRSRPDALSSSAPPLVKPPTHPLPPKPTWVQHPNLPRSVSSPSGSLIPGSPPATMTPGTTSTTPQAPQLWPHGYGMAGPPLPQAAVDKLVGRKCFKHVNWSGDVALPMVDAQGRVVGVLGGTPADVDGWGKVVDAAHQILMKTAPKLKVPEADRCHRRAQTPFIAVAAGVSHGGGQLRPGVLQHNKTNLRLTAALLQDRNFKRIAGFTRGVFRTWAPRLYGYYADTRERLFKWRPSLRHGWPFEDDDGIFAAATFNFGCAVSCRHLDFGNLAWGWCAITALGDFDPDLGGHLILWELGLIIRFPPGSSILIPSAAIHHSNTAIQPHEHRCSFIQYTAGGLFRWVDNGCKPNEKFEAEASDAEKAARAARAATRWVDGLAMLEQSLPSDSHFLQHNSLNAPSGMRSLSVHTNKPQSTPYGELEERTKASPRRASAKYRHKNGEAELEKQRARMAALRAERRANPTLDAQDRARVKLANAMYRKNHVESISEYDRARRDKAYELERRQAEEQRREAAEDRALVERFTREEAQK</sequence>
<dbReference type="Gene3D" id="3.60.130.30">
    <property type="match status" value="1"/>
</dbReference>
<evidence type="ECO:0008006" key="7">
    <source>
        <dbReference type="Google" id="ProtNLM"/>
    </source>
</evidence>
<dbReference type="Gene3D" id="3.30.40.10">
    <property type="entry name" value="Zinc/RING finger domain, C3HC4 (zinc finger)"/>
    <property type="match status" value="1"/>
</dbReference>
<accession>A0ABQ0LA44</accession>
<dbReference type="Proteomes" id="UP000815677">
    <property type="component" value="Unassembled WGS sequence"/>
</dbReference>
<evidence type="ECO:0000256" key="3">
    <source>
        <dbReference type="ARBA" id="ARBA00022833"/>
    </source>
</evidence>
<dbReference type="InterPro" id="IPR013083">
    <property type="entry name" value="Znf_RING/FYVE/PHD"/>
</dbReference>
<keyword evidence="1" id="KW-0479">Metal-binding</keyword>
<feature type="region of interest" description="Disordered" evidence="4">
    <location>
        <begin position="275"/>
        <end position="399"/>
    </location>
</feature>